<dbReference type="Proteomes" id="UP000078492">
    <property type="component" value="Unassembled WGS sequence"/>
</dbReference>
<evidence type="ECO:0008006" key="3">
    <source>
        <dbReference type="Google" id="ProtNLM"/>
    </source>
</evidence>
<dbReference type="AlphaFoldDB" id="A0A151J7R9"/>
<evidence type="ECO:0000313" key="1">
    <source>
        <dbReference type="EMBL" id="KYN20022.1"/>
    </source>
</evidence>
<accession>A0A151J7R9</accession>
<name>A0A151J7R9_9HYME</name>
<organism evidence="1 2">
    <name type="scientific">Trachymyrmex cornetzi</name>
    <dbReference type="NCBI Taxonomy" id="471704"/>
    <lineage>
        <taxon>Eukaryota</taxon>
        <taxon>Metazoa</taxon>
        <taxon>Ecdysozoa</taxon>
        <taxon>Arthropoda</taxon>
        <taxon>Hexapoda</taxon>
        <taxon>Insecta</taxon>
        <taxon>Pterygota</taxon>
        <taxon>Neoptera</taxon>
        <taxon>Endopterygota</taxon>
        <taxon>Hymenoptera</taxon>
        <taxon>Apocrita</taxon>
        <taxon>Aculeata</taxon>
        <taxon>Formicoidea</taxon>
        <taxon>Formicidae</taxon>
        <taxon>Myrmicinae</taxon>
        <taxon>Trachymyrmex</taxon>
    </lineage>
</organism>
<reference evidence="1 2" key="1">
    <citation type="submission" date="2015-09" db="EMBL/GenBank/DDBJ databases">
        <title>Trachymyrmex cornetzi WGS genome.</title>
        <authorList>
            <person name="Nygaard S."/>
            <person name="Hu H."/>
            <person name="Boomsma J."/>
            <person name="Zhang G."/>
        </authorList>
    </citation>
    <scope>NUCLEOTIDE SEQUENCE [LARGE SCALE GENOMIC DNA]</scope>
    <source>
        <strain evidence="1">Tcor2-1</strain>
        <tissue evidence="1">Whole body</tissue>
    </source>
</reference>
<evidence type="ECO:0000313" key="2">
    <source>
        <dbReference type="Proteomes" id="UP000078492"/>
    </source>
</evidence>
<dbReference type="STRING" id="471704.A0A151J7R9"/>
<keyword evidence="2" id="KW-1185">Reference proteome</keyword>
<protein>
    <recommendedName>
        <fullName evidence="3">DUF4806 domain-containing protein</fullName>
    </recommendedName>
</protein>
<proteinExistence type="predicted"/>
<sequence length="105" mass="12286">MNNKLDQIDRAVQKNKNRHRIQQKPILLPICTEVDMISFENVDEESYEEVVDYFLHAGGFTAKEAVNLSFKEVIQDHLTTEFTWFGREEGLHPLYNTRIKAIYGV</sequence>
<gene>
    <name evidence="1" type="ORF">ALC57_07596</name>
</gene>
<dbReference type="EMBL" id="KQ979640">
    <property type="protein sequence ID" value="KYN20022.1"/>
    <property type="molecule type" value="Genomic_DNA"/>
</dbReference>